<evidence type="ECO:0000259" key="6">
    <source>
        <dbReference type="Pfam" id="PF00394"/>
    </source>
</evidence>
<dbReference type="InterPro" id="IPR045087">
    <property type="entry name" value="Cu-oxidase_fam"/>
</dbReference>
<organism evidence="8 9">
    <name type="scientific">Trichoglossum hirsutum</name>
    <dbReference type="NCBI Taxonomy" id="265104"/>
    <lineage>
        <taxon>Eukaryota</taxon>
        <taxon>Fungi</taxon>
        <taxon>Dikarya</taxon>
        <taxon>Ascomycota</taxon>
        <taxon>Pezizomycotina</taxon>
        <taxon>Geoglossomycetes</taxon>
        <taxon>Geoglossales</taxon>
        <taxon>Geoglossaceae</taxon>
        <taxon>Trichoglossum</taxon>
    </lineage>
</organism>
<comment type="similarity">
    <text evidence="1">Belongs to the multicopper oxidase family.</text>
</comment>
<evidence type="ECO:0000313" key="9">
    <source>
        <dbReference type="Proteomes" id="UP000750711"/>
    </source>
</evidence>
<dbReference type="AlphaFoldDB" id="A0A9P8RLS5"/>
<evidence type="ECO:0000259" key="7">
    <source>
        <dbReference type="Pfam" id="PF07732"/>
    </source>
</evidence>
<dbReference type="SUPFAM" id="SSF49503">
    <property type="entry name" value="Cupredoxins"/>
    <property type="match status" value="2"/>
</dbReference>
<dbReference type="InterPro" id="IPR008972">
    <property type="entry name" value="Cupredoxin"/>
</dbReference>
<accession>A0A9P8RLS5</accession>
<proteinExistence type="inferred from homology"/>
<keyword evidence="3" id="KW-0560">Oxidoreductase</keyword>
<dbReference type="InterPro" id="IPR011707">
    <property type="entry name" value="Cu-oxidase-like_N"/>
</dbReference>
<sequence>MSPLEPSIFGSKLAPRSPPLCDAGADDDISLGQVVPGSTQSSQLPKFLTNNPLPNGFPWGNLNANTSNPLGPPPNTGVTRTYDFTIKRQKKSPDGVQRDVIIVNGQIPGPTIQANWGDMIQVTVHNQITGPDEGTAFHWHGLLQTGTPYMDGVPGVTQCPIPSGQSFTYTFQANQVGTSWWHSHYSAQYSGGAAGPMIIYGPSHVPYDNDVGPMFLTDWYHRPYLKIVEQVMQPVPITPTGPDFSAIIPLSDNNMINGQNNFDCSKITDGTPCKSNAGVPTFRFSPGKLQRIRLINAGSEGVQKFSIDGHDMTVIANDFTQIVPYTTKIVTLGVGQRTDVIVKGLANGTGAYWVRSTLSSCSFTTQGNALGIAYYLHDALDTPPTTTAWPDNTDPCANDPLASTVPWFPITPAASPATTANIEIGATINATGNFVWTMNGSAFRANYNNPTLLLAKADIAWHVSGGLYVNIMERPDDIVNINIPSSLVDTCHQWADFTGTEVPNQIDSGE</sequence>
<dbReference type="PANTHER" id="PTHR11709:SF145">
    <property type="entry name" value="LCC1"/>
    <property type="match status" value="1"/>
</dbReference>
<evidence type="ECO:0008006" key="10">
    <source>
        <dbReference type="Google" id="ProtNLM"/>
    </source>
</evidence>
<gene>
    <name evidence="8" type="ORF">GP486_005944</name>
</gene>
<dbReference type="GO" id="GO:0016491">
    <property type="term" value="F:oxidoreductase activity"/>
    <property type="evidence" value="ECO:0007669"/>
    <property type="project" value="UniProtKB-KW"/>
</dbReference>
<reference evidence="8" key="1">
    <citation type="submission" date="2021-03" db="EMBL/GenBank/DDBJ databases">
        <title>Comparative genomics and phylogenomic investigation of the class Geoglossomycetes provide insights into ecological specialization and systematics.</title>
        <authorList>
            <person name="Melie T."/>
            <person name="Pirro S."/>
            <person name="Miller A.N."/>
            <person name="Quandt A."/>
        </authorList>
    </citation>
    <scope>NUCLEOTIDE SEQUENCE</scope>
    <source>
        <strain evidence="8">CAQ_001_2017</strain>
    </source>
</reference>
<dbReference type="CDD" id="cd13854">
    <property type="entry name" value="CuRO_1_MaLCC_like"/>
    <property type="match status" value="1"/>
</dbReference>
<keyword evidence="4" id="KW-0186">Copper</keyword>
<dbReference type="PANTHER" id="PTHR11709">
    <property type="entry name" value="MULTI-COPPER OXIDASE"/>
    <property type="match status" value="1"/>
</dbReference>
<evidence type="ECO:0000256" key="1">
    <source>
        <dbReference type="ARBA" id="ARBA00010609"/>
    </source>
</evidence>
<dbReference type="Pfam" id="PF00394">
    <property type="entry name" value="Cu-oxidase"/>
    <property type="match status" value="1"/>
</dbReference>
<feature type="region of interest" description="Disordered" evidence="5">
    <location>
        <begin position="1"/>
        <end position="32"/>
    </location>
</feature>
<evidence type="ECO:0000256" key="5">
    <source>
        <dbReference type="SAM" id="MobiDB-lite"/>
    </source>
</evidence>
<dbReference type="Pfam" id="PF07732">
    <property type="entry name" value="Cu-oxidase_3"/>
    <property type="match status" value="1"/>
</dbReference>
<evidence type="ECO:0000256" key="4">
    <source>
        <dbReference type="ARBA" id="ARBA00023008"/>
    </source>
</evidence>
<protein>
    <recommendedName>
        <fullName evidence="10">Laccase</fullName>
    </recommendedName>
</protein>
<evidence type="ECO:0000256" key="3">
    <source>
        <dbReference type="ARBA" id="ARBA00023002"/>
    </source>
</evidence>
<comment type="caution">
    <text evidence="8">The sequence shown here is derived from an EMBL/GenBank/DDBJ whole genome shotgun (WGS) entry which is preliminary data.</text>
</comment>
<keyword evidence="9" id="KW-1185">Reference proteome</keyword>
<dbReference type="Proteomes" id="UP000750711">
    <property type="component" value="Unassembled WGS sequence"/>
</dbReference>
<dbReference type="GO" id="GO:0005507">
    <property type="term" value="F:copper ion binding"/>
    <property type="evidence" value="ECO:0007669"/>
    <property type="project" value="InterPro"/>
</dbReference>
<feature type="domain" description="Plastocyanin-like" evidence="6">
    <location>
        <begin position="213"/>
        <end position="372"/>
    </location>
</feature>
<dbReference type="Gene3D" id="2.60.40.420">
    <property type="entry name" value="Cupredoxins - blue copper proteins"/>
    <property type="match status" value="3"/>
</dbReference>
<keyword evidence="2" id="KW-0479">Metal-binding</keyword>
<dbReference type="InterPro" id="IPR001117">
    <property type="entry name" value="Cu-oxidase_2nd"/>
</dbReference>
<evidence type="ECO:0000256" key="2">
    <source>
        <dbReference type="ARBA" id="ARBA00022723"/>
    </source>
</evidence>
<evidence type="ECO:0000313" key="8">
    <source>
        <dbReference type="EMBL" id="KAH0556122.1"/>
    </source>
</evidence>
<feature type="domain" description="Plastocyanin-like" evidence="7">
    <location>
        <begin position="86"/>
        <end position="202"/>
    </location>
</feature>
<name>A0A9P8RLS5_9PEZI</name>
<dbReference type="EMBL" id="JAGHQM010001217">
    <property type="protein sequence ID" value="KAH0556122.1"/>
    <property type="molecule type" value="Genomic_DNA"/>
</dbReference>
<dbReference type="FunFam" id="2.60.40.420:FF:000021">
    <property type="entry name" value="Extracellular dihydrogeodin oxidase/laccase"/>
    <property type="match status" value="1"/>
</dbReference>